<proteinExistence type="predicted"/>
<dbReference type="EMBL" id="LN650648">
    <property type="protein sequence ID" value="CEI74016.1"/>
    <property type="molecule type" value="Genomic_DNA"/>
</dbReference>
<gene>
    <name evidence="4" type="ORF">FRIFI_2491</name>
</gene>
<sequence>MKDEELKQKGKFMGYIKSYTNLSNIEKNEVYKFIKVKENSVNLLEELDDKFNIKIYEYGEGALFYFEENKVVASICVVLEVAKILKSAYIHQIKCAKDITDKVEIIRKLVEESVNISKAKGATDIRLGINKQEISNEEINKLNFKIEYNSFEMVLKDRCKRNKLLKLKSLNEENKLRYIDIYNDSFSDMPHGTVTNIDTVNKNIEKSKNDNNRYFIVLDEEDNEIGFIEIIIESDKGLFDIGLCKKYRGKGYGKRIIETAIQFLAERQVKEIALIVIEQNKIAYEMYKKRGFEVSQIMGGWVIL</sequence>
<reference evidence="4 5" key="1">
    <citation type="submission" date="2014-09" db="EMBL/GenBank/DDBJ databases">
        <authorList>
            <person name="Hornung B.V."/>
        </authorList>
    </citation>
    <scope>NUCLEOTIDE SEQUENCE [LARGE SCALE GENOMIC DNA]</scope>
    <source>
        <strain evidence="4 5">FRIFI</strain>
    </source>
</reference>
<dbReference type="Pfam" id="PF00583">
    <property type="entry name" value="Acetyltransf_1"/>
    <property type="match status" value="1"/>
</dbReference>
<dbReference type="PANTHER" id="PTHR43420:SF44">
    <property type="entry name" value="ACETYLTRANSFERASE YPEA"/>
    <property type="match status" value="1"/>
</dbReference>
<name>A0A2P2BUG9_9FIRM</name>
<dbReference type="GO" id="GO:0016747">
    <property type="term" value="F:acyltransferase activity, transferring groups other than amino-acyl groups"/>
    <property type="evidence" value="ECO:0007669"/>
    <property type="project" value="InterPro"/>
</dbReference>
<dbReference type="InterPro" id="IPR000182">
    <property type="entry name" value="GNAT_dom"/>
</dbReference>
<evidence type="ECO:0000259" key="3">
    <source>
        <dbReference type="PROSITE" id="PS51186"/>
    </source>
</evidence>
<dbReference type="RefSeq" id="WP_092923527.1">
    <property type="nucleotide sequence ID" value="NZ_LN650648.1"/>
</dbReference>
<keyword evidence="1 4" id="KW-0808">Transferase</keyword>
<evidence type="ECO:0000256" key="1">
    <source>
        <dbReference type="ARBA" id="ARBA00022679"/>
    </source>
</evidence>
<dbReference type="Proteomes" id="UP000245695">
    <property type="component" value="Chromosome 1"/>
</dbReference>
<protein>
    <submittedName>
        <fullName evidence="4">GCN5-related N-acetyltransferase</fullName>
    </submittedName>
</protein>
<dbReference type="KEGG" id="rhom:FRIFI_2491"/>
<evidence type="ECO:0000256" key="2">
    <source>
        <dbReference type="ARBA" id="ARBA00023315"/>
    </source>
</evidence>
<keyword evidence="2" id="KW-0012">Acyltransferase</keyword>
<evidence type="ECO:0000313" key="5">
    <source>
        <dbReference type="Proteomes" id="UP000245695"/>
    </source>
</evidence>
<accession>A0A2P2BUG9</accession>
<dbReference type="PANTHER" id="PTHR43420">
    <property type="entry name" value="ACETYLTRANSFERASE"/>
    <property type="match status" value="1"/>
</dbReference>
<dbReference type="Gene3D" id="3.40.630.30">
    <property type="match status" value="1"/>
</dbReference>
<organism evidence="4 5">
    <name type="scientific">Romboutsia hominis</name>
    <dbReference type="NCBI Taxonomy" id="1507512"/>
    <lineage>
        <taxon>Bacteria</taxon>
        <taxon>Bacillati</taxon>
        <taxon>Bacillota</taxon>
        <taxon>Clostridia</taxon>
        <taxon>Peptostreptococcales</taxon>
        <taxon>Peptostreptococcaceae</taxon>
        <taxon>Romboutsia</taxon>
    </lineage>
</organism>
<dbReference type="CDD" id="cd04301">
    <property type="entry name" value="NAT_SF"/>
    <property type="match status" value="1"/>
</dbReference>
<feature type="domain" description="N-acetyltransferase" evidence="3">
    <location>
        <begin position="165"/>
        <end position="304"/>
    </location>
</feature>
<dbReference type="SUPFAM" id="SSF55729">
    <property type="entry name" value="Acyl-CoA N-acyltransferases (Nat)"/>
    <property type="match status" value="1"/>
</dbReference>
<dbReference type="PROSITE" id="PS51186">
    <property type="entry name" value="GNAT"/>
    <property type="match status" value="1"/>
</dbReference>
<keyword evidence="5" id="KW-1185">Reference proteome</keyword>
<dbReference type="AlphaFoldDB" id="A0A2P2BUG9"/>
<dbReference type="InterPro" id="IPR050680">
    <property type="entry name" value="YpeA/RimI_acetyltransf"/>
</dbReference>
<evidence type="ECO:0000313" key="4">
    <source>
        <dbReference type="EMBL" id="CEI74016.1"/>
    </source>
</evidence>
<dbReference type="InterPro" id="IPR016181">
    <property type="entry name" value="Acyl_CoA_acyltransferase"/>
</dbReference>